<keyword evidence="5 6" id="KW-0949">S-adenosyl-L-methionine</keyword>
<keyword evidence="1 6" id="KW-0963">Cytoplasm</keyword>
<dbReference type="NCBIfam" id="TIGR00186">
    <property type="entry name" value="rRNA_methyl_3"/>
    <property type="match status" value="1"/>
</dbReference>
<reference evidence="8 10" key="1">
    <citation type="submission" date="2017-02" db="EMBL/GenBank/DDBJ databases">
        <title>Novel co-symbiosis in the unique lucinid bivalve Phacoides pectinatus.</title>
        <authorList>
            <person name="Lim S.J."/>
            <person name="Davis B.G."/>
            <person name="Gill D.E."/>
            <person name="Engel A.S."/>
            <person name="Anderson L.C."/>
            <person name="Campbell B.J."/>
        </authorList>
    </citation>
    <scope>NUCLEOTIDE SEQUENCE [LARGE SCALE GENOMIC DNA]</scope>
    <source>
        <strain evidence="8">LUC13016_P6</strain>
    </source>
</reference>
<evidence type="ECO:0000313" key="11">
    <source>
        <dbReference type="Proteomes" id="UP000250928"/>
    </source>
</evidence>
<accession>A0A657PRG8</accession>
<dbReference type="SUPFAM" id="SSF55315">
    <property type="entry name" value="L30e-like"/>
    <property type="match status" value="1"/>
</dbReference>
<keyword evidence="3 6" id="KW-0489">Methyltransferase</keyword>
<dbReference type="AlphaFoldDB" id="A0A657PRG8"/>
<evidence type="ECO:0000313" key="9">
    <source>
        <dbReference type="EMBL" id="PUD98121.1"/>
    </source>
</evidence>
<dbReference type="InterPro" id="IPR004441">
    <property type="entry name" value="rRNA_MeTrfase_TrmH"/>
</dbReference>
<dbReference type="Proteomes" id="UP000250928">
    <property type="component" value="Unassembled WGS sequence"/>
</dbReference>
<dbReference type="SMART" id="SM00967">
    <property type="entry name" value="SpoU_sub_bind"/>
    <property type="match status" value="1"/>
</dbReference>
<dbReference type="EMBL" id="MUIE01000289">
    <property type="protein sequence ID" value="OQX33523.1"/>
    <property type="molecule type" value="Genomic_DNA"/>
</dbReference>
<dbReference type="SUPFAM" id="SSF75217">
    <property type="entry name" value="alpha/beta knot"/>
    <property type="match status" value="1"/>
</dbReference>
<dbReference type="GO" id="GO:0070039">
    <property type="term" value="F:rRNA (guanosine-2'-O-)-methyltransferase activity"/>
    <property type="evidence" value="ECO:0007669"/>
    <property type="project" value="UniProtKB-UniRule"/>
</dbReference>
<proteinExistence type="inferred from homology"/>
<dbReference type="Pfam" id="PF00588">
    <property type="entry name" value="SpoU_methylase"/>
    <property type="match status" value="1"/>
</dbReference>
<dbReference type="HAMAP" id="MF_01887">
    <property type="entry name" value="23SrRNA_methyltr_B"/>
    <property type="match status" value="1"/>
</dbReference>
<name>A0A657PRG8_9GAMM</name>
<dbReference type="EMBL" id="PQCO01000323">
    <property type="protein sequence ID" value="PUD98121.1"/>
    <property type="molecule type" value="Genomic_DNA"/>
</dbReference>
<feature type="binding site" evidence="6">
    <location>
        <position position="220"/>
    </location>
    <ligand>
        <name>S-adenosyl-L-methionine</name>
        <dbReference type="ChEBI" id="CHEBI:59789"/>
    </ligand>
</feature>
<evidence type="ECO:0000256" key="4">
    <source>
        <dbReference type="ARBA" id="ARBA00022679"/>
    </source>
</evidence>
<reference evidence="9 11" key="2">
    <citation type="submission" date="2018-01" db="EMBL/GenBank/DDBJ databases">
        <title>Novel co-symbiosis in the lucinid bivalve Phacoides pectinatus.</title>
        <authorList>
            <person name="Lim S.J."/>
            <person name="Davis B.G."/>
            <person name="Gill D.E."/>
            <person name="Engel A.S."/>
            <person name="Anderson L.C."/>
            <person name="Campbell B.J."/>
        </authorList>
    </citation>
    <scope>NUCLEOTIDE SEQUENCE [LARGE SCALE GENOMIC DNA]</scope>
    <source>
        <strain evidence="9">N3_P5</strain>
    </source>
</reference>
<comment type="similarity">
    <text evidence="6">Belongs to the class IV-like SAM-binding methyltransferase superfamily. RNA methyltransferase TrmH family. RlmB subfamily.</text>
</comment>
<dbReference type="CDD" id="cd18103">
    <property type="entry name" value="SpoU-like_RlmB"/>
    <property type="match status" value="1"/>
</dbReference>
<evidence type="ECO:0000313" key="8">
    <source>
        <dbReference type="EMBL" id="OQX33523.1"/>
    </source>
</evidence>
<dbReference type="GO" id="GO:0005829">
    <property type="term" value="C:cytosol"/>
    <property type="evidence" value="ECO:0007669"/>
    <property type="project" value="TreeGrafter"/>
</dbReference>
<keyword evidence="10" id="KW-1185">Reference proteome</keyword>
<feature type="domain" description="RNA 2-O ribose methyltransferase substrate binding" evidence="7">
    <location>
        <begin position="6"/>
        <end position="82"/>
    </location>
</feature>
<evidence type="ECO:0000259" key="7">
    <source>
        <dbReference type="SMART" id="SM00967"/>
    </source>
</evidence>
<comment type="catalytic activity">
    <reaction evidence="6">
        <text>guanosine(2251) in 23S rRNA + S-adenosyl-L-methionine = 2'-O-methylguanosine(2251) in 23S rRNA + S-adenosyl-L-homocysteine + H(+)</text>
        <dbReference type="Rhea" id="RHEA:24140"/>
        <dbReference type="Rhea" id="RHEA-COMP:10239"/>
        <dbReference type="Rhea" id="RHEA-COMP:10241"/>
        <dbReference type="ChEBI" id="CHEBI:15378"/>
        <dbReference type="ChEBI" id="CHEBI:57856"/>
        <dbReference type="ChEBI" id="CHEBI:59789"/>
        <dbReference type="ChEBI" id="CHEBI:74269"/>
        <dbReference type="ChEBI" id="CHEBI:74445"/>
        <dbReference type="EC" id="2.1.1.185"/>
    </reaction>
</comment>
<comment type="function">
    <text evidence="6">Specifically methylates the ribose of guanosine 2251 in 23S rRNA.</text>
</comment>
<evidence type="ECO:0000256" key="2">
    <source>
        <dbReference type="ARBA" id="ARBA00022552"/>
    </source>
</evidence>
<evidence type="ECO:0000256" key="3">
    <source>
        <dbReference type="ARBA" id="ARBA00022603"/>
    </source>
</evidence>
<dbReference type="InterPro" id="IPR029064">
    <property type="entry name" value="Ribosomal_eL30-like_sf"/>
</dbReference>
<dbReference type="Gene3D" id="3.30.1330.30">
    <property type="match status" value="1"/>
</dbReference>
<dbReference type="InterPro" id="IPR024915">
    <property type="entry name" value="23S_rRNA_MeTrfase_RlmB"/>
</dbReference>
<dbReference type="PANTHER" id="PTHR46429">
    <property type="entry name" value="23S RRNA (GUANOSINE-2'-O-)-METHYLTRANSFERASE RLMB"/>
    <property type="match status" value="1"/>
</dbReference>
<dbReference type="Pfam" id="PF08032">
    <property type="entry name" value="SpoU_sub_bind"/>
    <property type="match status" value="1"/>
</dbReference>
<evidence type="ECO:0000256" key="5">
    <source>
        <dbReference type="ARBA" id="ARBA00022691"/>
    </source>
</evidence>
<dbReference type="Proteomes" id="UP000243361">
    <property type="component" value="Unassembled WGS sequence"/>
</dbReference>
<comment type="subcellular location">
    <subcellularLocation>
        <location evidence="6">Cytoplasm</location>
    </subcellularLocation>
</comment>
<keyword evidence="4 6" id="KW-0808">Transferase</keyword>
<dbReference type="PANTHER" id="PTHR46429:SF1">
    <property type="entry name" value="23S RRNA (GUANOSINE-2'-O-)-METHYLTRANSFERASE RLMB"/>
    <property type="match status" value="1"/>
</dbReference>
<evidence type="ECO:0000313" key="10">
    <source>
        <dbReference type="Proteomes" id="UP000243361"/>
    </source>
</evidence>
<dbReference type="InterPro" id="IPR029028">
    <property type="entry name" value="Alpha/beta_knot_MTases"/>
</dbReference>
<dbReference type="GO" id="GO:0003723">
    <property type="term" value="F:RNA binding"/>
    <property type="evidence" value="ECO:0007669"/>
    <property type="project" value="InterPro"/>
</dbReference>
<feature type="binding site" evidence="6">
    <location>
        <position position="200"/>
    </location>
    <ligand>
        <name>S-adenosyl-L-methionine</name>
        <dbReference type="ChEBI" id="CHEBI:59789"/>
    </ligand>
</feature>
<dbReference type="InterPro" id="IPR001537">
    <property type="entry name" value="SpoU_MeTrfase"/>
</dbReference>
<evidence type="ECO:0000256" key="6">
    <source>
        <dbReference type="HAMAP-Rule" id="MF_01887"/>
    </source>
</evidence>
<dbReference type="InterPro" id="IPR029026">
    <property type="entry name" value="tRNA_m1G_MTases_N"/>
</dbReference>
<protein>
    <recommendedName>
        <fullName evidence="6">23S rRNA (guanosine-2'-O-)-methyltransferase RlmB</fullName>
        <ecNumber evidence="6">2.1.1.185</ecNumber>
    </recommendedName>
    <alternativeName>
        <fullName evidence="6">23S rRNA (guanosine2251 2'-O)-methyltransferase</fullName>
    </alternativeName>
    <alternativeName>
        <fullName evidence="6">23S rRNA Gm2251 2'-O-methyltransferase</fullName>
    </alternativeName>
</protein>
<dbReference type="EC" id="2.1.1.185" evidence="6"/>
<evidence type="ECO:0000256" key="1">
    <source>
        <dbReference type="ARBA" id="ARBA00022490"/>
    </source>
</evidence>
<dbReference type="FunFam" id="3.40.1280.10:FF:000008">
    <property type="entry name" value="Group 3 RNA methyltransferase TrmH"/>
    <property type="match status" value="1"/>
</dbReference>
<gene>
    <name evidence="6" type="primary">rlmB</name>
    <name evidence="8" type="ORF">B0D84_04510</name>
    <name evidence="9" type="ORF">C3L24_13375</name>
</gene>
<organism evidence="9 11">
    <name type="scientific">Candidatus Sedimenticola endophacoides</name>
    <dbReference type="NCBI Taxonomy" id="2548426"/>
    <lineage>
        <taxon>Bacteria</taxon>
        <taxon>Pseudomonadati</taxon>
        <taxon>Pseudomonadota</taxon>
        <taxon>Gammaproteobacteria</taxon>
        <taxon>Chromatiales</taxon>
        <taxon>Sedimenticolaceae</taxon>
        <taxon>Sedimenticola</taxon>
    </lineage>
</organism>
<sequence>MSSNQLVAGVHSVRTALKHGAGSVLELWVEARRRDRRVREVVDLARAAGVPVTHVSREELDARVPGANHQGVVALAAAPAALDEQALQSLLAELREPPFLLILDGVQDPHNLGACLRSADAAGAHALITPRDRSAGLTPTACKVASGAAETVPLVQVTNLARTLRWLSDDFGVWLVGTAGEAEESLYDIDLTGPLGIVMGGEEKGLRRLTREACGQLAKLPMAGSVESLNVSVAAGIALFEALRQRRG</sequence>
<keyword evidence="2 6" id="KW-0698">rRNA processing</keyword>
<dbReference type="Gene3D" id="3.40.1280.10">
    <property type="match status" value="1"/>
</dbReference>
<comment type="caution">
    <text evidence="9">The sequence shown here is derived from an EMBL/GenBank/DDBJ whole genome shotgun (WGS) entry which is preliminary data.</text>
</comment>
<feature type="binding site" evidence="6">
    <location>
        <position position="229"/>
    </location>
    <ligand>
        <name>S-adenosyl-L-methionine</name>
        <dbReference type="ChEBI" id="CHEBI:59789"/>
    </ligand>
</feature>
<dbReference type="InterPro" id="IPR013123">
    <property type="entry name" value="SpoU_subst-bd"/>
</dbReference>